<dbReference type="SUPFAM" id="SSF64268">
    <property type="entry name" value="PX domain"/>
    <property type="match status" value="1"/>
</dbReference>
<protein>
    <recommendedName>
        <fullName evidence="7">PX domain-containing protein</fullName>
    </recommendedName>
</protein>
<dbReference type="AlphaFoldDB" id="B3RVA2"/>
<dbReference type="KEGG" id="tad:TRIADDRAFT_55582"/>
<dbReference type="InterPro" id="IPR001683">
    <property type="entry name" value="PX_dom"/>
</dbReference>
<accession>B3RVA2</accession>
<dbReference type="CDD" id="cd07279">
    <property type="entry name" value="PX_SNX20_21_like"/>
    <property type="match status" value="1"/>
</dbReference>
<dbReference type="STRING" id="10228.B3RVA2"/>
<evidence type="ECO:0000256" key="2">
    <source>
        <dbReference type="ARBA" id="ARBA00022448"/>
    </source>
</evidence>
<dbReference type="Pfam" id="PF00787">
    <property type="entry name" value="PX"/>
    <property type="match status" value="1"/>
</dbReference>
<dbReference type="OMA" id="ISCQVRK"/>
<keyword evidence="4" id="KW-0653">Protein transport</keyword>
<dbReference type="PANTHER" id="PTHR20939:SF11">
    <property type="entry name" value="LD12265P"/>
    <property type="match status" value="1"/>
</dbReference>
<dbReference type="GeneID" id="6753205"/>
<dbReference type="InterPro" id="IPR039937">
    <property type="entry name" value="SNX20/SNX21"/>
</dbReference>
<feature type="domain" description="PX" evidence="7">
    <location>
        <begin position="104"/>
        <end position="232"/>
    </location>
</feature>
<dbReference type="EMBL" id="DS985244">
    <property type="protein sequence ID" value="EDV25466.1"/>
    <property type="molecule type" value="Genomic_DNA"/>
</dbReference>
<name>B3RVA2_TRIAD</name>
<comment type="subcellular location">
    <subcellularLocation>
        <location evidence="1">Early endosome membrane</location>
        <topology evidence="1">Peripheral membrane protein</topology>
        <orientation evidence="1">Cytoplasmic side</orientation>
    </subcellularLocation>
</comment>
<dbReference type="InParanoid" id="B3RVA2"/>
<proteinExistence type="predicted"/>
<dbReference type="RefSeq" id="XP_002111499.1">
    <property type="nucleotide sequence ID" value="XM_002111463.1"/>
</dbReference>
<keyword evidence="5" id="KW-0446">Lipid-binding</keyword>
<evidence type="ECO:0000256" key="5">
    <source>
        <dbReference type="ARBA" id="ARBA00023121"/>
    </source>
</evidence>
<evidence type="ECO:0000313" key="9">
    <source>
        <dbReference type="Proteomes" id="UP000009022"/>
    </source>
</evidence>
<evidence type="ECO:0000256" key="4">
    <source>
        <dbReference type="ARBA" id="ARBA00022927"/>
    </source>
</evidence>
<dbReference type="Proteomes" id="UP000009022">
    <property type="component" value="Unassembled WGS sequence"/>
</dbReference>
<dbReference type="InterPro" id="IPR036871">
    <property type="entry name" value="PX_dom_sf"/>
</dbReference>
<organism evidence="8 9">
    <name type="scientific">Trichoplax adhaerens</name>
    <name type="common">Trichoplax reptans</name>
    <dbReference type="NCBI Taxonomy" id="10228"/>
    <lineage>
        <taxon>Eukaryota</taxon>
        <taxon>Metazoa</taxon>
        <taxon>Placozoa</taxon>
        <taxon>Uniplacotomia</taxon>
        <taxon>Trichoplacea</taxon>
        <taxon>Trichoplacidae</taxon>
        <taxon>Trichoplax</taxon>
    </lineage>
</organism>
<dbReference type="HOGENOM" id="CLU_059132_0_0_1"/>
<dbReference type="PROSITE" id="PS50195">
    <property type="entry name" value="PX"/>
    <property type="match status" value="1"/>
</dbReference>
<dbReference type="GO" id="GO:0031901">
    <property type="term" value="C:early endosome membrane"/>
    <property type="evidence" value="ECO:0000318"/>
    <property type="project" value="GO_Central"/>
</dbReference>
<dbReference type="FunCoup" id="B3RVA2">
    <property type="interactions" value="35"/>
</dbReference>
<keyword evidence="3" id="KW-0967">Endosome</keyword>
<evidence type="ECO:0000259" key="7">
    <source>
        <dbReference type="PROSITE" id="PS50195"/>
    </source>
</evidence>
<dbReference type="GO" id="GO:1901981">
    <property type="term" value="F:phosphatidylinositol phosphate binding"/>
    <property type="evidence" value="ECO:0000318"/>
    <property type="project" value="GO_Central"/>
</dbReference>
<sequence>MSCDQWVSKFEIQPSKNNELDDHEVDEDEVDVENNCRYEFAASPLAGRVSYYEDDEGQKLERNLDTLRALTTRRSIADCENLLRSGDIPLMTGDNNQGGRHRLQDLKFESVAARTVTEGKKKFVLYALALVRTDDTDEIPPIIERRYSQFATLHKALSSSHPQIVKKFNFPRKVAMGNFSQSTIIKRSTAFQDYLNLILKSSNYDRGDSVPYASVRYTKAFEEFLYISDLRKAYRAIRDSDYSSAAEHLRIGLNIQLAVLSYNHPEVIGTMCAVIIVYNALQRYVYAINTADTTLQWIGNSTECKYYLPLLQDLVRLSFNAGYNNEKYQKLLTVELKNRNMLTSNIASLSELVFNTFQD</sequence>
<evidence type="ECO:0000256" key="3">
    <source>
        <dbReference type="ARBA" id="ARBA00022753"/>
    </source>
</evidence>
<dbReference type="PhylomeDB" id="B3RVA2"/>
<dbReference type="Gene3D" id="3.30.1520.10">
    <property type="entry name" value="Phox-like domain"/>
    <property type="match status" value="1"/>
</dbReference>
<keyword evidence="2" id="KW-0813">Transport</keyword>
<evidence type="ECO:0000256" key="1">
    <source>
        <dbReference type="ARBA" id="ARBA00004469"/>
    </source>
</evidence>
<evidence type="ECO:0000256" key="6">
    <source>
        <dbReference type="ARBA" id="ARBA00023136"/>
    </source>
</evidence>
<evidence type="ECO:0000313" key="8">
    <source>
        <dbReference type="EMBL" id="EDV25466.1"/>
    </source>
</evidence>
<dbReference type="OrthoDB" id="5975050at2759"/>
<keyword evidence="9" id="KW-1185">Reference proteome</keyword>
<dbReference type="GO" id="GO:0015031">
    <property type="term" value="P:protein transport"/>
    <property type="evidence" value="ECO:0007669"/>
    <property type="project" value="UniProtKB-KW"/>
</dbReference>
<reference evidence="8 9" key="1">
    <citation type="journal article" date="2008" name="Nature">
        <title>The Trichoplax genome and the nature of placozoans.</title>
        <authorList>
            <person name="Srivastava M."/>
            <person name="Begovic E."/>
            <person name="Chapman J."/>
            <person name="Putnam N.H."/>
            <person name="Hellsten U."/>
            <person name="Kawashima T."/>
            <person name="Kuo A."/>
            <person name="Mitros T."/>
            <person name="Salamov A."/>
            <person name="Carpenter M.L."/>
            <person name="Signorovitch A.Y."/>
            <person name="Moreno M.A."/>
            <person name="Kamm K."/>
            <person name="Grimwood J."/>
            <person name="Schmutz J."/>
            <person name="Shapiro H."/>
            <person name="Grigoriev I.V."/>
            <person name="Buss L.W."/>
            <person name="Schierwater B."/>
            <person name="Dellaporta S.L."/>
            <person name="Rokhsar D.S."/>
        </authorList>
    </citation>
    <scope>NUCLEOTIDE SEQUENCE [LARGE SCALE GENOMIC DNA]</scope>
    <source>
        <strain evidence="8 9">Grell-BS-1999</strain>
    </source>
</reference>
<dbReference type="CTD" id="6753205"/>
<gene>
    <name evidence="8" type="ORF">TRIADDRAFT_55582</name>
</gene>
<dbReference type="eggNOG" id="KOG2101">
    <property type="taxonomic scope" value="Eukaryota"/>
</dbReference>
<keyword evidence="6" id="KW-0472">Membrane</keyword>
<dbReference type="PANTHER" id="PTHR20939">
    <property type="entry name" value="SORTING NEXIN 20, 21"/>
    <property type="match status" value="1"/>
</dbReference>